<reference evidence="2" key="1">
    <citation type="submission" date="2022-02" db="EMBL/GenBank/DDBJ databases">
        <title>Polaribacter sp. MSW13, isolated from seawater.</title>
        <authorList>
            <person name="Kristyanto S."/>
            <person name="Jung J."/>
            <person name="Jeon C.O."/>
        </authorList>
    </citation>
    <scope>NUCLEOTIDE SEQUENCE</scope>
    <source>
        <strain evidence="2">MSW13</strain>
    </source>
</reference>
<evidence type="ECO:0008006" key="4">
    <source>
        <dbReference type="Google" id="ProtNLM"/>
    </source>
</evidence>
<organism evidence="2 3">
    <name type="scientific">Polaribacter marinus</name>
    <dbReference type="NCBI Taxonomy" id="2916838"/>
    <lineage>
        <taxon>Bacteria</taxon>
        <taxon>Pseudomonadati</taxon>
        <taxon>Bacteroidota</taxon>
        <taxon>Flavobacteriia</taxon>
        <taxon>Flavobacteriales</taxon>
        <taxon>Flavobacteriaceae</taxon>
    </lineage>
</organism>
<sequence>MKHKSYRRVITLIAIGVLGTTFGQKFDKKFTENFKVNKDVEIVINASNTDINVTTWDKNEVQVEAFVEIEGLSKEKAEKYFKNWNFEALGNKSKVSITSKGSNTHEFDDNFIFFNDMDFTFPDIQLSNFDSIVIPEMNFDYDFDFNFDFNFDDLEKNMNDDDDFSFEWEHNGDKISIKSKKEWEAFKKSKKYKELKEKMSVEQKKLKEQLEKSKEQMKKSLSKVKLEYKYIDKEKIKKSLAKAKEHLKEMKINFSSGSNDLMIDGKKIKIKKRLEIKVPKTATFNLNTRHCKVKLPNTVASGSVKYGTFDANNLNGGRLTINYSPVNINNLNACTLFLNNVTDAKIASVTNTTLSNNSSGVKIIKINENVHISDKFGELTINSFNPNFGQFVLNLSQSNATVILGDVLSNFKFNVNKVKLNNQKAGISNINPSNKNIIKVNGDYSQIVIK</sequence>
<dbReference type="AlphaFoldDB" id="A0A9X2ALN6"/>
<protein>
    <recommendedName>
        <fullName evidence="4">Adhesin domain-containing protein</fullName>
    </recommendedName>
</protein>
<dbReference type="Proteomes" id="UP001139369">
    <property type="component" value="Unassembled WGS sequence"/>
</dbReference>
<accession>A0A9X2ALN6</accession>
<gene>
    <name evidence="2" type="ORF">MC378_02460</name>
</gene>
<comment type="caution">
    <text evidence="2">The sequence shown here is derived from an EMBL/GenBank/DDBJ whole genome shotgun (WGS) entry which is preliminary data.</text>
</comment>
<dbReference type="RefSeq" id="WP_242177128.1">
    <property type="nucleotide sequence ID" value="NZ_JAKQYM010000001.1"/>
</dbReference>
<evidence type="ECO:0000256" key="1">
    <source>
        <dbReference type="SAM" id="Coils"/>
    </source>
</evidence>
<name>A0A9X2ALN6_9FLAO</name>
<proteinExistence type="predicted"/>
<feature type="coiled-coil region" evidence="1">
    <location>
        <begin position="189"/>
        <end position="253"/>
    </location>
</feature>
<dbReference type="EMBL" id="JAKQYM010000001">
    <property type="protein sequence ID" value="MCI2228014.1"/>
    <property type="molecule type" value="Genomic_DNA"/>
</dbReference>
<keyword evidence="3" id="KW-1185">Reference proteome</keyword>
<evidence type="ECO:0000313" key="2">
    <source>
        <dbReference type="EMBL" id="MCI2228014.1"/>
    </source>
</evidence>
<evidence type="ECO:0000313" key="3">
    <source>
        <dbReference type="Proteomes" id="UP001139369"/>
    </source>
</evidence>
<keyword evidence="1" id="KW-0175">Coiled coil</keyword>